<proteinExistence type="predicted"/>
<dbReference type="PANTHER" id="PTHR43072:SF52">
    <property type="entry name" value="GCN5-RELATED N-ACETYLTRANSFERASE"/>
    <property type="match status" value="1"/>
</dbReference>
<protein>
    <submittedName>
        <fullName evidence="2">GNAT family N-acetyltransferase</fullName>
    </submittedName>
</protein>
<dbReference type="PANTHER" id="PTHR43072">
    <property type="entry name" value="N-ACETYLTRANSFERASE"/>
    <property type="match status" value="1"/>
</dbReference>
<dbReference type="Proteomes" id="UP000315377">
    <property type="component" value="Chromosome"/>
</dbReference>
<dbReference type="InterPro" id="IPR000182">
    <property type="entry name" value="GNAT_dom"/>
</dbReference>
<organism evidence="2 3">
    <name type="scientific">Paenibacillus thiaminolyticus</name>
    <name type="common">Bacillus thiaminolyticus</name>
    <dbReference type="NCBI Taxonomy" id="49283"/>
    <lineage>
        <taxon>Bacteria</taxon>
        <taxon>Bacillati</taxon>
        <taxon>Bacillota</taxon>
        <taxon>Bacilli</taxon>
        <taxon>Bacillales</taxon>
        <taxon>Paenibacillaceae</taxon>
        <taxon>Paenibacillus</taxon>
    </lineage>
</organism>
<accession>A0AAP9J0P5</accession>
<sequence length="201" mass="22379">MKRVQKKQYAQGGKTMFIRKAEAKDAQAFIDFCARLDQETKFMLYGPGERGLTLEEQARRFASLYDSDDSIMLLAVTDQGGIAGFAAGIGSSLKRSRHAVSVVIGILEHYAGQGLGSRLMEEVENWAAAAGKHRLQLTVMTHNERAIQLYTKRGFRIEGTLSRSLRVDDQFVDEYMMAKLIHTGEEYSDGTRTTSSNDTNG</sequence>
<gene>
    <name evidence="2" type="ORF">FLT43_07050</name>
</gene>
<evidence type="ECO:0000313" key="3">
    <source>
        <dbReference type="Proteomes" id="UP000315377"/>
    </source>
</evidence>
<dbReference type="InterPro" id="IPR016181">
    <property type="entry name" value="Acyl_CoA_acyltransferase"/>
</dbReference>
<reference evidence="2 3" key="1">
    <citation type="submission" date="2019-07" db="EMBL/GenBank/DDBJ databases">
        <title>Paenibacillus thiaminolyticus NRRL B-4156.</title>
        <authorList>
            <person name="Hehnly C."/>
            <person name="Zhang L."/>
        </authorList>
    </citation>
    <scope>NUCLEOTIDE SEQUENCE [LARGE SCALE GENOMIC DNA]</scope>
    <source>
        <strain evidence="2 3">NRRL B-4156</strain>
    </source>
</reference>
<name>A0AAP9J0P5_PANTH</name>
<dbReference type="EMBL" id="CP041405">
    <property type="protein sequence ID" value="QDM43295.1"/>
    <property type="molecule type" value="Genomic_DNA"/>
</dbReference>
<dbReference type="AlphaFoldDB" id="A0AAP9J0P5"/>
<dbReference type="Gene3D" id="3.40.630.30">
    <property type="match status" value="1"/>
</dbReference>
<dbReference type="Pfam" id="PF00583">
    <property type="entry name" value="Acetyltransf_1"/>
    <property type="match status" value="1"/>
</dbReference>
<evidence type="ECO:0000313" key="2">
    <source>
        <dbReference type="EMBL" id="QDM43295.1"/>
    </source>
</evidence>
<dbReference type="PROSITE" id="PS51186">
    <property type="entry name" value="GNAT"/>
    <property type="match status" value="1"/>
</dbReference>
<dbReference type="GO" id="GO:0016747">
    <property type="term" value="F:acyltransferase activity, transferring groups other than amino-acyl groups"/>
    <property type="evidence" value="ECO:0007669"/>
    <property type="project" value="InterPro"/>
</dbReference>
<dbReference type="SUPFAM" id="SSF55729">
    <property type="entry name" value="Acyl-CoA N-acyltransferases (Nat)"/>
    <property type="match status" value="1"/>
</dbReference>
<feature type="domain" description="N-acetyltransferase" evidence="1">
    <location>
        <begin position="16"/>
        <end position="182"/>
    </location>
</feature>
<evidence type="ECO:0000259" key="1">
    <source>
        <dbReference type="PROSITE" id="PS51186"/>
    </source>
</evidence>
<dbReference type="CDD" id="cd04301">
    <property type="entry name" value="NAT_SF"/>
    <property type="match status" value="1"/>
</dbReference>